<evidence type="ECO:0000313" key="2">
    <source>
        <dbReference type="EMBL" id="OIQ84875.1"/>
    </source>
</evidence>
<evidence type="ECO:0000256" key="1">
    <source>
        <dbReference type="SAM" id="Phobius"/>
    </source>
</evidence>
<accession>A0A1J5R577</accession>
<feature type="transmembrane region" description="Helical" evidence="1">
    <location>
        <begin position="55"/>
        <end position="74"/>
    </location>
</feature>
<dbReference type="InterPro" id="IPR025329">
    <property type="entry name" value="DUF4235"/>
</dbReference>
<dbReference type="Pfam" id="PF14019">
    <property type="entry name" value="DUF4235"/>
    <property type="match status" value="1"/>
</dbReference>
<dbReference type="AlphaFoldDB" id="A0A1J5R577"/>
<name>A0A1J5R577_9ZZZZ</name>
<organism evidence="2">
    <name type="scientific">mine drainage metagenome</name>
    <dbReference type="NCBI Taxonomy" id="410659"/>
    <lineage>
        <taxon>unclassified sequences</taxon>
        <taxon>metagenomes</taxon>
        <taxon>ecological metagenomes</taxon>
    </lineage>
</organism>
<protein>
    <recommendedName>
        <fullName evidence="3">DUF4235 domain-containing protein</fullName>
    </recommendedName>
</protein>
<reference evidence="2" key="1">
    <citation type="submission" date="2016-10" db="EMBL/GenBank/DDBJ databases">
        <title>Sequence of Gallionella enrichment culture.</title>
        <authorList>
            <person name="Poehlein A."/>
            <person name="Muehling M."/>
            <person name="Daniel R."/>
        </authorList>
    </citation>
    <scope>NUCLEOTIDE SEQUENCE</scope>
</reference>
<sequence>MADDRSPSTLAKLAGAGAAVVAAWAAQRAVALVWTGAAGHRPPKPDEDLEGRFAEIAAAAAVTAAAAAIARVYAARGTARLAARVNAHRAT</sequence>
<keyword evidence="1" id="KW-0472">Membrane</keyword>
<keyword evidence="1" id="KW-0812">Transmembrane</keyword>
<evidence type="ECO:0008006" key="3">
    <source>
        <dbReference type="Google" id="ProtNLM"/>
    </source>
</evidence>
<gene>
    <name evidence="2" type="ORF">GALL_333060</name>
</gene>
<proteinExistence type="predicted"/>
<keyword evidence="1" id="KW-1133">Transmembrane helix</keyword>
<dbReference type="EMBL" id="MLJW01000585">
    <property type="protein sequence ID" value="OIQ84875.1"/>
    <property type="molecule type" value="Genomic_DNA"/>
</dbReference>
<comment type="caution">
    <text evidence="2">The sequence shown here is derived from an EMBL/GenBank/DDBJ whole genome shotgun (WGS) entry which is preliminary data.</text>
</comment>